<dbReference type="AlphaFoldDB" id="A0A1Y4DG59"/>
<dbReference type="Pfam" id="PF13505">
    <property type="entry name" value="OMP_b-brl"/>
    <property type="match status" value="1"/>
</dbReference>
<name>A0A1Y4DG59_9BACT</name>
<dbReference type="RefSeq" id="WP_087287327.1">
    <property type="nucleotide sequence ID" value="NZ_NFJD01000001.1"/>
</dbReference>
<evidence type="ECO:0000259" key="3">
    <source>
        <dbReference type="Pfam" id="PF13505"/>
    </source>
</evidence>
<dbReference type="InterPro" id="IPR027385">
    <property type="entry name" value="Beta-barrel_OMP"/>
</dbReference>
<sequence length="241" mass="26743">MKKSFWLAVLIGISCVWPVWSHAQGIQAGDQFISVYAGAGGATNDTHLGLDFRDDTGYPLGQTKDFGWGDESVAFGAQYLYTVSPYWAFGVEYNANLFDGAAEELNAWGGSGQHMKAEADQDMDVHNLMAAGRFTLNPQGTFRFYIPFGAGIAFSKATVKNSFWEQNGGAYTSVSDSRSESSRSFTYYTGLGVEHRLAGQWLWGLEGRYQSFSFDYDKFLSGAGRENLHYVTVFLKRGYVF</sequence>
<gene>
    <name evidence="4" type="ORF">B5F75_02325</name>
</gene>
<dbReference type="PROSITE" id="PS51257">
    <property type="entry name" value="PROKAR_LIPOPROTEIN"/>
    <property type="match status" value="1"/>
</dbReference>
<dbReference type="Proteomes" id="UP000196368">
    <property type="component" value="Unassembled WGS sequence"/>
</dbReference>
<dbReference type="EMBL" id="NFJD01000001">
    <property type="protein sequence ID" value="OUO57632.1"/>
    <property type="molecule type" value="Genomic_DNA"/>
</dbReference>
<evidence type="ECO:0000256" key="2">
    <source>
        <dbReference type="SAM" id="SignalP"/>
    </source>
</evidence>
<protein>
    <recommendedName>
        <fullName evidence="3">Outer membrane protein beta-barrel domain-containing protein</fullName>
    </recommendedName>
</protein>
<dbReference type="SUPFAM" id="SSF56925">
    <property type="entry name" value="OMPA-like"/>
    <property type="match status" value="1"/>
</dbReference>
<accession>A0A1Y4DG59</accession>
<dbReference type="Gene3D" id="2.40.160.20">
    <property type="match status" value="1"/>
</dbReference>
<dbReference type="InterPro" id="IPR011250">
    <property type="entry name" value="OMP/PagP_B-barrel"/>
</dbReference>
<evidence type="ECO:0000313" key="4">
    <source>
        <dbReference type="EMBL" id="OUO57632.1"/>
    </source>
</evidence>
<organism evidence="4 5">
    <name type="scientific">Candidatus Avelusimicrobium gallicola</name>
    <dbReference type="NCBI Taxonomy" id="2562704"/>
    <lineage>
        <taxon>Bacteria</taxon>
        <taxon>Pseudomonadati</taxon>
        <taxon>Elusimicrobiota</taxon>
        <taxon>Elusimicrobia</taxon>
        <taxon>Elusimicrobiales</taxon>
        <taxon>Elusimicrobiaceae</taxon>
        <taxon>Candidatus Avelusimicrobium</taxon>
    </lineage>
</organism>
<proteinExistence type="predicted"/>
<evidence type="ECO:0000313" key="5">
    <source>
        <dbReference type="Proteomes" id="UP000196368"/>
    </source>
</evidence>
<feature type="signal peptide" evidence="2">
    <location>
        <begin position="1"/>
        <end position="23"/>
    </location>
</feature>
<comment type="caution">
    <text evidence="4">The sequence shown here is derived from an EMBL/GenBank/DDBJ whole genome shotgun (WGS) entry which is preliminary data.</text>
</comment>
<feature type="domain" description="Outer membrane protein beta-barrel" evidence="3">
    <location>
        <begin position="29"/>
        <end position="213"/>
    </location>
</feature>
<evidence type="ECO:0000256" key="1">
    <source>
        <dbReference type="ARBA" id="ARBA00022729"/>
    </source>
</evidence>
<dbReference type="OrthoDB" id="9815357at2"/>
<feature type="chain" id="PRO_5012169748" description="Outer membrane protein beta-barrel domain-containing protein" evidence="2">
    <location>
        <begin position="24"/>
        <end position="241"/>
    </location>
</feature>
<keyword evidence="5" id="KW-1185">Reference proteome</keyword>
<reference evidence="5" key="1">
    <citation type="submission" date="2017-04" db="EMBL/GenBank/DDBJ databases">
        <title>Function of individual gut microbiota members based on whole genome sequencing of pure cultures obtained from chicken caecum.</title>
        <authorList>
            <person name="Medvecky M."/>
            <person name="Cejkova D."/>
            <person name="Polansky O."/>
            <person name="Karasova D."/>
            <person name="Kubasova T."/>
            <person name="Cizek A."/>
            <person name="Rychlik I."/>
        </authorList>
    </citation>
    <scope>NUCLEOTIDE SEQUENCE [LARGE SCALE GENOMIC DNA]</scope>
    <source>
        <strain evidence="5">An273</strain>
    </source>
</reference>
<keyword evidence="1 2" id="KW-0732">Signal</keyword>